<dbReference type="RefSeq" id="WP_145448954.1">
    <property type="nucleotide sequence ID" value="NZ_CP037421.1"/>
</dbReference>
<dbReference type="Proteomes" id="UP000315647">
    <property type="component" value="Chromosome"/>
</dbReference>
<protein>
    <submittedName>
        <fullName evidence="1">Uncharacterized protein</fullName>
    </submittedName>
</protein>
<proteinExistence type="predicted"/>
<sequence length="668" mass="76039">MVSTPPNDTDLYARKATQYVILLGPRDGSKPGLADQVDYLTLESIKRSRGGSRVDAIICTYDLSKAGRLIDTTTPKGHNRILEVRTYDHEGNLSIVKAWGVVTQQDQAITDTAEYVTLIARQEPWLFGDPIYQYRRINAEELTIGDIVFQPIIDDITEDNRAEVGVDDPNTFFLFMDPESVRTASAEIAQDATAARWTLSEAVYYLFQHVSTGFYYETPTNAYYEFPTYDYLKSVFDDDLVLSDVRIPMGSTLPEALDLLIEPFGYFWFVNSIVGIDDVSKHYIEFAKKGEGETVSVYLQRPGEQIDNLLTNLSEFRANYNIGDLANRIIVIGSPVQFEATFELYKGWSEDDDDLDLHQLQKGGDDSLYPSKRNVGRKWILNEARDYDSLRSDINDKAAIELAANLEREFSLTFDNYNLKRRKFQECFSLGPDNESTGIIVEWLNADLADDDNPDGKWEVVEWPYSVLNKECGIYFEGAVPPDALWTLINDDPSKARVRVTAVVEGDYRDQWIQEGYDDSPNGADITLFLDMSARFHYRTMTLFTDEVDDAKIKRSINHDQPDFDNNTSPSNRLTLLKDFAREVQSVEDVTLLSCSVSLDGVDHPEYEIGKLIDKVDGRNLDLNAKNPDQVSKRLPQIVGINEYYNGEQRTELLLESFKEERPRAEVK</sequence>
<dbReference type="AlphaFoldDB" id="A0A517Q577"/>
<reference evidence="1 2" key="1">
    <citation type="submission" date="2019-03" db="EMBL/GenBank/DDBJ databases">
        <title>Deep-cultivation of Planctomycetes and their phenomic and genomic characterization uncovers novel biology.</title>
        <authorList>
            <person name="Wiegand S."/>
            <person name="Jogler M."/>
            <person name="Boedeker C."/>
            <person name="Pinto D."/>
            <person name="Vollmers J."/>
            <person name="Rivas-Marin E."/>
            <person name="Kohn T."/>
            <person name="Peeters S.H."/>
            <person name="Heuer A."/>
            <person name="Rast P."/>
            <person name="Oberbeckmann S."/>
            <person name="Bunk B."/>
            <person name="Jeske O."/>
            <person name="Meyerdierks A."/>
            <person name="Storesund J.E."/>
            <person name="Kallscheuer N."/>
            <person name="Luecker S."/>
            <person name="Lage O.M."/>
            <person name="Pohl T."/>
            <person name="Merkel B.J."/>
            <person name="Hornburger P."/>
            <person name="Mueller R.-W."/>
            <person name="Bruemmer F."/>
            <person name="Labrenz M."/>
            <person name="Spormann A.M."/>
            <person name="Op den Camp H."/>
            <person name="Overmann J."/>
            <person name="Amann R."/>
            <person name="Jetten M.S.M."/>
            <person name="Mascher T."/>
            <person name="Medema M.H."/>
            <person name="Devos D.P."/>
            <person name="Kaster A.-K."/>
            <person name="Ovreas L."/>
            <person name="Rohde M."/>
            <person name="Galperin M.Y."/>
            <person name="Jogler C."/>
        </authorList>
    </citation>
    <scope>NUCLEOTIDE SEQUENCE [LARGE SCALE GENOMIC DNA]</scope>
    <source>
        <strain evidence="1 2">Enr10</strain>
    </source>
</reference>
<name>A0A517Q577_9PLAN</name>
<evidence type="ECO:0000313" key="2">
    <source>
        <dbReference type="Proteomes" id="UP000315647"/>
    </source>
</evidence>
<gene>
    <name evidence="1" type="ORF">Enr10x_20980</name>
</gene>
<organism evidence="1 2">
    <name type="scientific">Gimesia panareensis</name>
    <dbReference type="NCBI Taxonomy" id="2527978"/>
    <lineage>
        <taxon>Bacteria</taxon>
        <taxon>Pseudomonadati</taxon>
        <taxon>Planctomycetota</taxon>
        <taxon>Planctomycetia</taxon>
        <taxon>Planctomycetales</taxon>
        <taxon>Planctomycetaceae</taxon>
        <taxon>Gimesia</taxon>
    </lineage>
</organism>
<keyword evidence="2" id="KW-1185">Reference proteome</keyword>
<dbReference type="EMBL" id="CP037421">
    <property type="protein sequence ID" value="QDT26788.1"/>
    <property type="molecule type" value="Genomic_DNA"/>
</dbReference>
<evidence type="ECO:0000313" key="1">
    <source>
        <dbReference type="EMBL" id="QDT26788.1"/>
    </source>
</evidence>
<accession>A0A517Q577</accession>